<sequence>MTEHPLALAVNGRERLLADRLIAFEPSRPERADSVVVVGLGYVGLPTACALQSPTARVTGFDISEDRLRAIKTGEVDLPEPERRALSASLAAGGLELSCDPSVLADADAVIVCVPTPVDAAHKPDLAALRAACETVVAFARRGQVIILTSTTFAGTTRQLLVEPLAQRGLRVGTDVHVAFSPERIDPGNFDHVQRETPRVVGGATAECAERAAEVVRRMTDSVYLVSSPEAAELTKLYENIFRAVNLALANEMADACAALGLDPIEVTIAAGTKPYGFLGSFPGPGVGGHCIPCDPHYLLWQLGQQGLSAPVIEQAMRSIDQRPGQVVQRVGELLAEAGLDHAGARVLVAGVSYKAGVRDLRESPALPILAGLRRIGIDVHYFDPLLPEITLPDGTRMTSEPAPHGRDWDVAVLHTVHPGVDYGWARECPQVLDATYQFDAVPHRRVL</sequence>
<dbReference type="STRING" id="418495.SAMN05216215_103949"/>
<evidence type="ECO:0000256" key="3">
    <source>
        <dbReference type="PIRNR" id="PIRNR000124"/>
    </source>
</evidence>
<comment type="similarity">
    <text evidence="3">Belongs to the UDP-glucose/GDP-mannose dehydrogenase family.</text>
</comment>
<evidence type="ECO:0000313" key="6">
    <source>
        <dbReference type="Proteomes" id="UP000199529"/>
    </source>
</evidence>
<evidence type="ECO:0000256" key="2">
    <source>
        <dbReference type="ARBA" id="ARBA00023027"/>
    </source>
</evidence>
<dbReference type="Pfam" id="PF03720">
    <property type="entry name" value="UDPG_MGDP_dh_C"/>
    <property type="match status" value="1"/>
</dbReference>
<dbReference type="InterPro" id="IPR014026">
    <property type="entry name" value="UDP-Glc/GDP-Man_DH_dimer"/>
</dbReference>
<dbReference type="NCBIfam" id="TIGR03026">
    <property type="entry name" value="NDP-sugDHase"/>
    <property type="match status" value="1"/>
</dbReference>
<organism evidence="5 6">
    <name type="scientific">Saccharopolyspora shandongensis</name>
    <dbReference type="NCBI Taxonomy" id="418495"/>
    <lineage>
        <taxon>Bacteria</taxon>
        <taxon>Bacillati</taxon>
        <taxon>Actinomycetota</taxon>
        <taxon>Actinomycetes</taxon>
        <taxon>Pseudonocardiales</taxon>
        <taxon>Pseudonocardiaceae</taxon>
        <taxon>Saccharopolyspora</taxon>
    </lineage>
</organism>
<dbReference type="GO" id="GO:0051287">
    <property type="term" value="F:NAD binding"/>
    <property type="evidence" value="ECO:0007669"/>
    <property type="project" value="InterPro"/>
</dbReference>
<proteinExistence type="inferred from homology"/>
<gene>
    <name evidence="5" type="ORF">SAMN05216215_103949</name>
</gene>
<dbReference type="InterPro" id="IPR001732">
    <property type="entry name" value="UDP-Glc/GDP-Man_DH_N"/>
</dbReference>
<dbReference type="InterPro" id="IPR028359">
    <property type="entry name" value="UDP_ManNAc/GlcNAc_DH"/>
</dbReference>
<dbReference type="Proteomes" id="UP000199529">
    <property type="component" value="Unassembled WGS sequence"/>
</dbReference>
<dbReference type="GO" id="GO:0000271">
    <property type="term" value="P:polysaccharide biosynthetic process"/>
    <property type="evidence" value="ECO:0007669"/>
    <property type="project" value="InterPro"/>
</dbReference>
<dbReference type="GO" id="GO:0016628">
    <property type="term" value="F:oxidoreductase activity, acting on the CH-CH group of donors, NAD or NADP as acceptor"/>
    <property type="evidence" value="ECO:0007669"/>
    <property type="project" value="InterPro"/>
</dbReference>
<feature type="domain" description="UDP-glucose/GDP-mannose dehydrogenase C-terminal" evidence="4">
    <location>
        <begin position="348"/>
        <end position="441"/>
    </location>
</feature>
<reference evidence="6" key="1">
    <citation type="submission" date="2016-10" db="EMBL/GenBank/DDBJ databases">
        <authorList>
            <person name="Varghese N."/>
            <person name="Submissions S."/>
        </authorList>
    </citation>
    <scope>NUCLEOTIDE SEQUENCE [LARGE SCALE GENOMIC DNA]</scope>
    <source>
        <strain evidence="6">CGMCC 4.3530</strain>
    </source>
</reference>
<evidence type="ECO:0000259" key="4">
    <source>
        <dbReference type="SMART" id="SM00984"/>
    </source>
</evidence>
<dbReference type="RefSeq" id="WP_093272677.1">
    <property type="nucleotide sequence ID" value="NZ_FNOK01000039.1"/>
</dbReference>
<dbReference type="SUPFAM" id="SSF51735">
    <property type="entry name" value="NAD(P)-binding Rossmann-fold domains"/>
    <property type="match status" value="1"/>
</dbReference>
<dbReference type="GO" id="GO:0016616">
    <property type="term" value="F:oxidoreductase activity, acting on the CH-OH group of donors, NAD or NADP as acceptor"/>
    <property type="evidence" value="ECO:0007669"/>
    <property type="project" value="InterPro"/>
</dbReference>
<dbReference type="Gene3D" id="3.40.50.720">
    <property type="entry name" value="NAD(P)-binding Rossmann-like Domain"/>
    <property type="match status" value="2"/>
</dbReference>
<dbReference type="SMART" id="SM00984">
    <property type="entry name" value="UDPG_MGDP_dh_C"/>
    <property type="match status" value="1"/>
</dbReference>
<dbReference type="AlphaFoldDB" id="A0A1H3NVX7"/>
<dbReference type="PANTHER" id="PTHR43491:SF1">
    <property type="entry name" value="UDP-N-ACETYL-D-MANNOSAMINE DEHYDROGENASE"/>
    <property type="match status" value="1"/>
</dbReference>
<dbReference type="OrthoDB" id="5193947at2"/>
<dbReference type="PIRSF" id="PIRSF000124">
    <property type="entry name" value="UDPglc_GDPman_dh"/>
    <property type="match status" value="1"/>
</dbReference>
<dbReference type="InterPro" id="IPR008927">
    <property type="entry name" value="6-PGluconate_DH-like_C_sf"/>
</dbReference>
<dbReference type="PANTHER" id="PTHR43491">
    <property type="entry name" value="UDP-N-ACETYL-D-MANNOSAMINE DEHYDROGENASE"/>
    <property type="match status" value="1"/>
</dbReference>
<keyword evidence="6" id="KW-1185">Reference proteome</keyword>
<dbReference type="InterPro" id="IPR017476">
    <property type="entry name" value="UDP-Glc/GDP-Man"/>
</dbReference>
<dbReference type="Pfam" id="PF03721">
    <property type="entry name" value="UDPG_MGDP_dh_N"/>
    <property type="match status" value="1"/>
</dbReference>
<dbReference type="InterPro" id="IPR036220">
    <property type="entry name" value="UDP-Glc/GDP-Man_DH_C_sf"/>
</dbReference>
<dbReference type="SUPFAM" id="SSF48179">
    <property type="entry name" value="6-phosphogluconate dehydrogenase C-terminal domain-like"/>
    <property type="match status" value="1"/>
</dbReference>
<name>A0A1H3NVX7_9PSEU</name>
<dbReference type="EMBL" id="FNOK01000039">
    <property type="protein sequence ID" value="SDY92685.1"/>
    <property type="molecule type" value="Genomic_DNA"/>
</dbReference>
<evidence type="ECO:0000256" key="1">
    <source>
        <dbReference type="ARBA" id="ARBA00023002"/>
    </source>
</evidence>
<dbReference type="Pfam" id="PF00984">
    <property type="entry name" value="UDPG_MGDP_dh"/>
    <property type="match status" value="1"/>
</dbReference>
<keyword evidence="2" id="KW-0520">NAD</keyword>
<evidence type="ECO:0000313" key="5">
    <source>
        <dbReference type="EMBL" id="SDY92685.1"/>
    </source>
</evidence>
<dbReference type="SUPFAM" id="SSF52413">
    <property type="entry name" value="UDP-glucose/GDP-mannose dehydrogenase C-terminal domain"/>
    <property type="match status" value="1"/>
</dbReference>
<dbReference type="InterPro" id="IPR014027">
    <property type="entry name" value="UDP-Glc/GDP-Man_DH_C"/>
</dbReference>
<dbReference type="InterPro" id="IPR036291">
    <property type="entry name" value="NAD(P)-bd_dom_sf"/>
</dbReference>
<keyword evidence="1" id="KW-0560">Oxidoreductase</keyword>
<accession>A0A1H3NVX7</accession>
<protein>
    <submittedName>
        <fullName evidence="5">Nucleotide sugar dehydrogenase</fullName>
    </submittedName>
</protein>
<dbReference type="PIRSF" id="PIRSF500136">
    <property type="entry name" value="UDP_ManNAc_DH"/>
    <property type="match status" value="1"/>
</dbReference>